<dbReference type="RefSeq" id="WP_069380124.1">
    <property type="nucleotide sequence ID" value="NZ_CP017141.1"/>
</dbReference>
<feature type="chain" id="PRO_5009098692" description="Outer membrane protein" evidence="2">
    <location>
        <begin position="20"/>
        <end position="281"/>
    </location>
</feature>
<evidence type="ECO:0000313" key="4">
    <source>
        <dbReference type="Proteomes" id="UP000094313"/>
    </source>
</evidence>
<accession>A0A1D7QIM3</accession>
<dbReference type="EMBL" id="CP017141">
    <property type="protein sequence ID" value="AOM78459.1"/>
    <property type="molecule type" value="Genomic_DNA"/>
</dbReference>
<sequence length="281" mass="31227">MKIPPLLLLICLFSVPVLAQQDSSKRTTLTLAALYNSNVSYYGQTTSEKLPYVLANATLRLPVGLYFSAGAYKLLNYGSGISETDLGLGYDYDINEKWSAGIAYTRSFFPDNSPLLQAANENNINLSATYLWPWLKTYLSADYAFGKQQDVFLSLTNSKEISLGSLFNEKNAIYIEPAIELIAGTRHFYETYTIEKGKRDQARGKGKPPVNQPGKPGSTITTTVATDSFNLLSYNFKLPLSLSRANYIAEASYQLSVLGTESGPELKPQQSFFGFAFYYQF</sequence>
<feature type="signal peptide" evidence="2">
    <location>
        <begin position="1"/>
        <end position="19"/>
    </location>
</feature>
<dbReference type="Proteomes" id="UP000094313">
    <property type="component" value="Chromosome"/>
</dbReference>
<evidence type="ECO:0000313" key="3">
    <source>
        <dbReference type="EMBL" id="AOM78459.1"/>
    </source>
</evidence>
<dbReference type="OrthoDB" id="835191at2"/>
<feature type="region of interest" description="Disordered" evidence="1">
    <location>
        <begin position="199"/>
        <end position="218"/>
    </location>
</feature>
<dbReference type="SUPFAM" id="SSF56935">
    <property type="entry name" value="Porins"/>
    <property type="match status" value="1"/>
</dbReference>
<gene>
    <name evidence="3" type="ORF">BFS30_15505</name>
</gene>
<reference evidence="3 4" key="1">
    <citation type="submission" date="2016-08" db="EMBL/GenBank/DDBJ databases">
        <authorList>
            <person name="Seilhamer J.J."/>
        </authorList>
    </citation>
    <scope>NUCLEOTIDE SEQUENCE [LARGE SCALE GENOMIC DNA]</scope>
    <source>
        <strain evidence="3 4">DX4</strain>
    </source>
</reference>
<protein>
    <recommendedName>
        <fullName evidence="5">Outer membrane protein</fullName>
    </recommendedName>
</protein>
<name>A0A1D7QIM3_9SPHI</name>
<dbReference type="AlphaFoldDB" id="A0A1D7QIM3"/>
<keyword evidence="4" id="KW-1185">Reference proteome</keyword>
<dbReference type="KEGG" id="psty:BFS30_15505"/>
<evidence type="ECO:0000256" key="1">
    <source>
        <dbReference type="SAM" id="MobiDB-lite"/>
    </source>
</evidence>
<keyword evidence="2" id="KW-0732">Signal</keyword>
<organism evidence="3 4">
    <name type="scientific">Pedobacter steynii</name>
    <dbReference type="NCBI Taxonomy" id="430522"/>
    <lineage>
        <taxon>Bacteria</taxon>
        <taxon>Pseudomonadati</taxon>
        <taxon>Bacteroidota</taxon>
        <taxon>Sphingobacteriia</taxon>
        <taxon>Sphingobacteriales</taxon>
        <taxon>Sphingobacteriaceae</taxon>
        <taxon>Pedobacter</taxon>
    </lineage>
</organism>
<evidence type="ECO:0008006" key="5">
    <source>
        <dbReference type="Google" id="ProtNLM"/>
    </source>
</evidence>
<proteinExistence type="predicted"/>
<evidence type="ECO:0000256" key="2">
    <source>
        <dbReference type="SAM" id="SignalP"/>
    </source>
</evidence>